<feature type="transmembrane region" description="Helical" evidence="1">
    <location>
        <begin position="12"/>
        <end position="29"/>
    </location>
</feature>
<feature type="transmembrane region" description="Helical" evidence="1">
    <location>
        <begin position="97"/>
        <end position="117"/>
    </location>
</feature>
<dbReference type="AlphaFoldDB" id="A0A5N0T746"/>
<gene>
    <name evidence="2" type="ORF">F3N42_14830</name>
</gene>
<evidence type="ECO:0000256" key="1">
    <source>
        <dbReference type="SAM" id="Phobius"/>
    </source>
</evidence>
<sequence length="147" mass="15986">MSNDVERQSRRRRVLLMIMASSFLVWQIPSMDLFARLADGASPVARAVSLAGLLVWAAGLVFLLSKSRYLVRRASAQDRAALEDELVQANRARAFSAGYWAMLVAAGALFAANLYWPLSGGDIAQLVLMAGVAVPLYAFAILERVNA</sequence>
<name>A0A5N0T746_9GAMM</name>
<keyword evidence="1" id="KW-0472">Membrane</keyword>
<proteinExistence type="predicted"/>
<evidence type="ECO:0000313" key="2">
    <source>
        <dbReference type="EMBL" id="KAA9129636.1"/>
    </source>
</evidence>
<evidence type="ECO:0008006" key="4">
    <source>
        <dbReference type="Google" id="ProtNLM"/>
    </source>
</evidence>
<evidence type="ECO:0000313" key="3">
    <source>
        <dbReference type="Proteomes" id="UP000325372"/>
    </source>
</evidence>
<feature type="transmembrane region" description="Helical" evidence="1">
    <location>
        <begin position="123"/>
        <end position="142"/>
    </location>
</feature>
<reference evidence="2 3" key="1">
    <citation type="submission" date="2019-09" db="EMBL/GenBank/DDBJ databases">
        <title>Wenzhouxiangella sp. Genome sequencing and assembly.</title>
        <authorList>
            <person name="Zhang R."/>
        </authorList>
    </citation>
    <scope>NUCLEOTIDE SEQUENCE [LARGE SCALE GENOMIC DNA]</scope>
    <source>
        <strain evidence="2 3">W260</strain>
    </source>
</reference>
<comment type="caution">
    <text evidence="2">The sequence shown here is derived from an EMBL/GenBank/DDBJ whole genome shotgun (WGS) entry which is preliminary data.</text>
</comment>
<dbReference type="EMBL" id="VYXP01000013">
    <property type="protein sequence ID" value="KAA9129636.1"/>
    <property type="molecule type" value="Genomic_DNA"/>
</dbReference>
<organism evidence="2 3">
    <name type="scientific">Marinihelvus fidelis</name>
    <dbReference type="NCBI Taxonomy" id="2613842"/>
    <lineage>
        <taxon>Bacteria</taxon>
        <taxon>Pseudomonadati</taxon>
        <taxon>Pseudomonadota</taxon>
        <taxon>Gammaproteobacteria</taxon>
        <taxon>Chromatiales</taxon>
        <taxon>Wenzhouxiangellaceae</taxon>
        <taxon>Marinihelvus</taxon>
    </lineage>
</organism>
<keyword evidence="1" id="KW-1133">Transmembrane helix</keyword>
<accession>A0A5N0T746</accession>
<keyword evidence="3" id="KW-1185">Reference proteome</keyword>
<feature type="transmembrane region" description="Helical" evidence="1">
    <location>
        <begin position="44"/>
        <end position="64"/>
    </location>
</feature>
<dbReference type="Proteomes" id="UP000325372">
    <property type="component" value="Unassembled WGS sequence"/>
</dbReference>
<keyword evidence="1" id="KW-0812">Transmembrane</keyword>
<protein>
    <recommendedName>
        <fullName evidence="4">DUF2178 domain-containing protein</fullName>
    </recommendedName>
</protein>